<dbReference type="GO" id="GO:0000287">
    <property type="term" value="F:magnesium ion binding"/>
    <property type="evidence" value="ECO:0007669"/>
    <property type="project" value="UniProtKB-UniRule"/>
</dbReference>
<evidence type="ECO:0000256" key="5">
    <source>
        <dbReference type="ARBA" id="ARBA00022842"/>
    </source>
</evidence>
<dbReference type="InterPro" id="IPR004568">
    <property type="entry name" value="Ppantetheine-prot_Trfase_dom"/>
</dbReference>
<accession>A0A1V4HYX5</accession>
<keyword evidence="8" id="KW-0963">Cytoplasm</keyword>
<name>A0A1V4HYX5_NITVU</name>
<keyword evidence="7 8" id="KW-0275">Fatty acid biosynthesis</keyword>
<dbReference type="GO" id="GO:0008897">
    <property type="term" value="F:holo-[acyl-carrier-protein] synthase activity"/>
    <property type="evidence" value="ECO:0007669"/>
    <property type="project" value="UniProtKB-UniRule"/>
</dbReference>
<keyword evidence="1 8" id="KW-0444">Lipid biosynthesis</keyword>
<evidence type="ECO:0000256" key="2">
    <source>
        <dbReference type="ARBA" id="ARBA00022679"/>
    </source>
</evidence>
<keyword evidence="6 8" id="KW-0443">Lipid metabolism</keyword>
<evidence type="ECO:0000256" key="3">
    <source>
        <dbReference type="ARBA" id="ARBA00022723"/>
    </source>
</evidence>
<dbReference type="STRING" id="29421.B2M20_09015"/>
<keyword evidence="11" id="KW-1185">Reference proteome</keyword>
<dbReference type="EMBL" id="MWPQ01000039">
    <property type="protein sequence ID" value="OPH83114.1"/>
    <property type="molecule type" value="Genomic_DNA"/>
</dbReference>
<dbReference type="NCBIfam" id="TIGR00556">
    <property type="entry name" value="pantethn_trn"/>
    <property type="match status" value="1"/>
</dbReference>
<dbReference type="HAMAP" id="MF_00101">
    <property type="entry name" value="AcpS"/>
    <property type="match status" value="1"/>
</dbReference>
<dbReference type="Proteomes" id="UP000189940">
    <property type="component" value="Unassembled WGS sequence"/>
</dbReference>
<evidence type="ECO:0000256" key="7">
    <source>
        <dbReference type="ARBA" id="ARBA00023160"/>
    </source>
</evidence>
<comment type="similarity">
    <text evidence="8">Belongs to the P-Pant transferase superfamily. AcpS family.</text>
</comment>
<evidence type="ECO:0000256" key="8">
    <source>
        <dbReference type="HAMAP-Rule" id="MF_00101"/>
    </source>
</evidence>
<dbReference type="OrthoDB" id="517356at2"/>
<dbReference type="AlphaFoldDB" id="A0A1V4HYX5"/>
<evidence type="ECO:0000259" key="9">
    <source>
        <dbReference type="Pfam" id="PF01648"/>
    </source>
</evidence>
<dbReference type="NCBIfam" id="TIGR00516">
    <property type="entry name" value="acpS"/>
    <property type="match status" value="1"/>
</dbReference>
<dbReference type="EC" id="2.7.8.7" evidence="8"/>
<evidence type="ECO:0000256" key="4">
    <source>
        <dbReference type="ARBA" id="ARBA00022832"/>
    </source>
</evidence>
<reference evidence="10 11" key="1">
    <citation type="submission" date="2017-02" db="EMBL/GenBank/DDBJ databases">
        <title>Genome sequence of the nitrite-oxidizing bacterium Nitrobacter vulgaris strain Ab1.</title>
        <authorList>
            <person name="Mellbye B.L."/>
            <person name="Davis E.W."/>
            <person name="Spieck E."/>
            <person name="Chang J.H."/>
            <person name="Bottomley P.J."/>
            <person name="Sayavedra-Soto L.A."/>
        </authorList>
    </citation>
    <scope>NUCLEOTIDE SEQUENCE [LARGE SCALE GENOMIC DNA]</scope>
    <source>
        <strain evidence="10 11">Ab1</strain>
    </source>
</reference>
<dbReference type="Gene3D" id="3.90.470.20">
    <property type="entry name" value="4'-phosphopantetheinyl transferase domain"/>
    <property type="match status" value="1"/>
</dbReference>
<gene>
    <name evidence="8" type="primary">acpS</name>
    <name evidence="10" type="ORF">B2M20_09015</name>
</gene>
<keyword evidence="2 8" id="KW-0808">Transferase</keyword>
<keyword evidence="5 8" id="KW-0460">Magnesium</keyword>
<feature type="binding site" evidence="8">
    <location>
        <position position="61"/>
    </location>
    <ligand>
        <name>Mg(2+)</name>
        <dbReference type="ChEBI" id="CHEBI:18420"/>
    </ligand>
</feature>
<proteinExistence type="inferred from homology"/>
<dbReference type="InterPro" id="IPR008278">
    <property type="entry name" value="4-PPantetheinyl_Trfase_dom"/>
</dbReference>
<protein>
    <recommendedName>
        <fullName evidence="8">Holo-[acyl-carrier-protein] synthase</fullName>
        <shortName evidence="8">Holo-ACP synthase</shortName>
        <ecNumber evidence="8">2.7.8.7</ecNumber>
    </recommendedName>
    <alternativeName>
        <fullName evidence="8">4'-phosphopantetheinyl transferase AcpS</fullName>
    </alternativeName>
</protein>
<dbReference type="GO" id="GO:0005737">
    <property type="term" value="C:cytoplasm"/>
    <property type="evidence" value="ECO:0007669"/>
    <property type="project" value="UniProtKB-SubCell"/>
</dbReference>
<comment type="subcellular location">
    <subcellularLocation>
        <location evidence="8">Cytoplasm</location>
    </subcellularLocation>
</comment>
<organism evidence="10 11">
    <name type="scientific">Nitrobacter vulgaris</name>
    <dbReference type="NCBI Taxonomy" id="29421"/>
    <lineage>
        <taxon>Bacteria</taxon>
        <taxon>Pseudomonadati</taxon>
        <taxon>Pseudomonadota</taxon>
        <taxon>Alphaproteobacteria</taxon>
        <taxon>Hyphomicrobiales</taxon>
        <taxon>Nitrobacteraceae</taxon>
        <taxon>Nitrobacter</taxon>
    </lineage>
</organism>
<keyword evidence="4 8" id="KW-0276">Fatty acid metabolism</keyword>
<evidence type="ECO:0000256" key="6">
    <source>
        <dbReference type="ARBA" id="ARBA00023098"/>
    </source>
</evidence>
<dbReference type="InterPro" id="IPR002582">
    <property type="entry name" value="ACPS"/>
</dbReference>
<evidence type="ECO:0000313" key="10">
    <source>
        <dbReference type="EMBL" id="OPH83114.1"/>
    </source>
</evidence>
<evidence type="ECO:0000256" key="1">
    <source>
        <dbReference type="ARBA" id="ARBA00022516"/>
    </source>
</evidence>
<dbReference type="Pfam" id="PF01648">
    <property type="entry name" value="ACPS"/>
    <property type="match status" value="1"/>
</dbReference>
<comment type="catalytic activity">
    <reaction evidence="8">
        <text>apo-[ACP] + CoA = holo-[ACP] + adenosine 3',5'-bisphosphate + H(+)</text>
        <dbReference type="Rhea" id="RHEA:12068"/>
        <dbReference type="Rhea" id="RHEA-COMP:9685"/>
        <dbReference type="Rhea" id="RHEA-COMP:9690"/>
        <dbReference type="ChEBI" id="CHEBI:15378"/>
        <dbReference type="ChEBI" id="CHEBI:29999"/>
        <dbReference type="ChEBI" id="CHEBI:57287"/>
        <dbReference type="ChEBI" id="CHEBI:58343"/>
        <dbReference type="ChEBI" id="CHEBI:64479"/>
        <dbReference type="EC" id="2.7.8.7"/>
    </reaction>
</comment>
<sequence length="139" mass="15218">MIIGIGSDLIDIRRVATVMERHGDRFLNRIFTEVERAKAERRASNEKMVVATYAKRFAAKEACAKALGTGIRQGVWWQDMGVISLATGQPSMRLTGGALKRLELLTPSGLEARIDVSLTDDWPLAQAFVIISAVAAGKF</sequence>
<feature type="binding site" evidence="8">
    <location>
        <position position="8"/>
    </location>
    <ligand>
        <name>Mg(2+)</name>
        <dbReference type="ChEBI" id="CHEBI:18420"/>
    </ligand>
</feature>
<feature type="domain" description="4'-phosphopantetheinyl transferase" evidence="9">
    <location>
        <begin position="4"/>
        <end position="103"/>
    </location>
</feature>
<dbReference type="InterPro" id="IPR037143">
    <property type="entry name" value="4-PPantetheinyl_Trfase_dom_sf"/>
</dbReference>
<dbReference type="RefSeq" id="WP_079446710.1">
    <property type="nucleotide sequence ID" value="NZ_JAVDPZ010000001.1"/>
</dbReference>
<keyword evidence="3 8" id="KW-0479">Metal-binding</keyword>
<evidence type="ECO:0000313" key="11">
    <source>
        <dbReference type="Proteomes" id="UP000189940"/>
    </source>
</evidence>
<dbReference type="GO" id="GO:0006633">
    <property type="term" value="P:fatty acid biosynthetic process"/>
    <property type="evidence" value="ECO:0007669"/>
    <property type="project" value="UniProtKB-UniRule"/>
</dbReference>
<comment type="caution">
    <text evidence="10">The sequence shown here is derived from an EMBL/GenBank/DDBJ whole genome shotgun (WGS) entry which is preliminary data.</text>
</comment>
<comment type="cofactor">
    <cofactor evidence="8">
        <name>Mg(2+)</name>
        <dbReference type="ChEBI" id="CHEBI:18420"/>
    </cofactor>
</comment>
<comment type="function">
    <text evidence="8">Transfers the 4'-phosphopantetheine moiety from coenzyme A to a Ser of acyl-carrier-protein.</text>
</comment>
<dbReference type="SUPFAM" id="SSF56214">
    <property type="entry name" value="4'-phosphopantetheinyl transferase"/>
    <property type="match status" value="1"/>
</dbReference>